<dbReference type="PANTHER" id="PTHR43283">
    <property type="entry name" value="BETA-LACTAMASE-RELATED"/>
    <property type="match status" value="1"/>
</dbReference>
<dbReference type="RefSeq" id="WP_065392787.1">
    <property type="nucleotide sequence ID" value="NZ_MAYH01000001.1"/>
</dbReference>
<dbReference type="Gene3D" id="3.40.710.10">
    <property type="entry name" value="DD-peptidase/beta-lactamase superfamily"/>
    <property type="match status" value="1"/>
</dbReference>
<dbReference type="InterPro" id="IPR012338">
    <property type="entry name" value="Beta-lactam/transpept-like"/>
</dbReference>
<dbReference type="Pfam" id="PF14534">
    <property type="entry name" value="DUF4440"/>
    <property type="match status" value="1"/>
</dbReference>
<gene>
    <name evidence="2" type="ORF">BBI01_00775</name>
</gene>
<dbReference type="InterPro" id="IPR032710">
    <property type="entry name" value="NTF2-like_dom_sf"/>
</dbReference>
<proteinExistence type="predicted"/>
<organism evidence="2 3">
    <name type="scientific">Chryseobacterium artocarpi</name>
    <dbReference type="NCBI Taxonomy" id="1414727"/>
    <lineage>
        <taxon>Bacteria</taxon>
        <taxon>Pseudomonadati</taxon>
        <taxon>Bacteroidota</taxon>
        <taxon>Flavobacteriia</taxon>
        <taxon>Flavobacteriales</taxon>
        <taxon>Weeksellaceae</taxon>
        <taxon>Chryseobacterium group</taxon>
        <taxon>Chryseobacterium</taxon>
    </lineage>
</organism>
<evidence type="ECO:0000313" key="3">
    <source>
        <dbReference type="Proteomes" id="UP000092651"/>
    </source>
</evidence>
<dbReference type="SUPFAM" id="SSF54427">
    <property type="entry name" value="NTF2-like"/>
    <property type="match status" value="1"/>
</dbReference>
<dbReference type="InterPro" id="IPR001466">
    <property type="entry name" value="Beta-lactam-related"/>
</dbReference>
<sequence length="496" mass="57214">MTKTIRFIFLFFNLFLGSLYAQLPKTDPLYNTIMSKDSLLFSVGFNTCNVKQTEALLSDNLEFYHDKGGFSDKKKFITDFKNGLCKSPSDYRSRRVLDHESTQIFPLYQNGKLYAAIQNGSHFFYEKEGASIEKLVGEAKFTNLWLLENGEWKLTRSLSFDHHAKESMDIKTVFDNDQQIENWLKENKIPTLGLGIIESGELKQVKVFGNSKENIPAPYNTYFNVASLTKPVTAMVALRLISLGKWKLDEPLDKYWIDPDISNDPKHKKLTTRIILSHQTGFPNWRWMNTDKKLNFQFEPGTKYQYSGEGFEYLRKALEAKFKKSLEQLAQELIFQPYKMYDTGYIWDQHIDEQRFAVGYNEKGISYPTEKNKTPNAADDLHTTIEDYGSFMVNVMKGKGLTSDVFREMIQKQIKTKENKYFGLGFEIYDLGNENYALSHGGADQGTRCIAFMLPKSGKGLLIFTNVDDGYKVYEKLVLHYLGKEGKKIVDIENSK</sequence>
<evidence type="ECO:0000313" key="2">
    <source>
        <dbReference type="EMBL" id="OCA77031.1"/>
    </source>
</evidence>
<dbReference type="AlphaFoldDB" id="A0A1B8ZZL3"/>
<accession>A0A1B8ZZL3</accession>
<keyword evidence="3" id="KW-1185">Reference proteome</keyword>
<dbReference type="InterPro" id="IPR018060">
    <property type="entry name" value="HTH_AraC"/>
</dbReference>
<dbReference type="Gene3D" id="3.10.450.50">
    <property type="match status" value="1"/>
</dbReference>
<dbReference type="OrthoDB" id="1357763at2"/>
<evidence type="ECO:0000259" key="1">
    <source>
        <dbReference type="PROSITE" id="PS01124"/>
    </source>
</evidence>
<dbReference type="EMBL" id="MAYH01000001">
    <property type="protein sequence ID" value="OCA77031.1"/>
    <property type="molecule type" value="Genomic_DNA"/>
</dbReference>
<dbReference type="InterPro" id="IPR027843">
    <property type="entry name" value="DUF4440"/>
</dbReference>
<dbReference type="GO" id="GO:0043565">
    <property type="term" value="F:sequence-specific DNA binding"/>
    <property type="evidence" value="ECO:0007669"/>
    <property type="project" value="InterPro"/>
</dbReference>
<keyword evidence="2" id="KW-0378">Hydrolase</keyword>
<dbReference type="GO" id="GO:0003700">
    <property type="term" value="F:DNA-binding transcription factor activity"/>
    <property type="evidence" value="ECO:0007669"/>
    <property type="project" value="InterPro"/>
</dbReference>
<name>A0A1B8ZZL3_9FLAO</name>
<reference evidence="2 3" key="1">
    <citation type="submission" date="2016-07" db="EMBL/GenBank/DDBJ databases">
        <authorList>
            <person name="Jeong J.-J."/>
            <person name="Kim D.W."/>
            <person name="Sang M.K."/>
            <person name="Choi I.-G."/>
            <person name="Kim K.D."/>
        </authorList>
    </citation>
    <scope>NUCLEOTIDE SEQUENCE [LARGE SCALE GENOMIC DNA]</scope>
    <source>
        <strain evidence="2 3">UTM-3</strain>
    </source>
</reference>
<dbReference type="PANTHER" id="PTHR43283:SF18">
    <property type="match status" value="1"/>
</dbReference>
<dbReference type="Proteomes" id="UP000092651">
    <property type="component" value="Unassembled WGS sequence"/>
</dbReference>
<dbReference type="Pfam" id="PF00144">
    <property type="entry name" value="Beta-lactamase"/>
    <property type="match status" value="1"/>
</dbReference>
<dbReference type="GO" id="GO:0016787">
    <property type="term" value="F:hydrolase activity"/>
    <property type="evidence" value="ECO:0007669"/>
    <property type="project" value="UniProtKB-KW"/>
</dbReference>
<dbReference type="PROSITE" id="PS01124">
    <property type="entry name" value="HTH_ARAC_FAMILY_2"/>
    <property type="match status" value="1"/>
</dbReference>
<dbReference type="SUPFAM" id="SSF56601">
    <property type="entry name" value="beta-lactamase/transpeptidase-like"/>
    <property type="match status" value="1"/>
</dbReference>
<feature type="domain" description="HTH araC/xylS-type" evidence="1">
    <location>
        <begin position="69"/>
        <end position="94"/>
    </location>
</feature>
<protein>
    <submittedName>
        <fullName evidence="2">Serine hydrolase</fullName>
    </submittedName>
</protein>
<dbReference type="InterPro" id="IPR050789">
    <property type="entry name" value="Diverse_Enzym_Activities"/>
</dbReference>
<comment type="caution">
    <text evidence="2">The sequence shown here is derived from an EMBL/GenBank/DDBJ whole genome shotgun (WGS) entry which is preliminary data.</text>
</comment>